<name>A0AC35UCQ4_9BILA</name>
<dbReference type="Proteomes" id="UP000095286">
    <property type="component" value="Unplaced"/>
</dbReference>
<protein>
    <submittedName>
        <fullName evidence="2">Uncharacterized protein</fullName>
    </submittedName>
</protein>
<evidence type="ECO:0000313" key="1">
    <source>
        <dbReference type="Proteomes" id="UP000095286"/>
    </source>
</evidence>
<reference evidence="2" key="1">
    <citation type="submission" date="2016-11" db="UniProtKB">
        <authorList>
            <consortium name="WormBaseParasite"/>
        </authorList>
    </citation>
    <scope>IDENTIFICATION</scope>
    <source>
        <strain evidence="2">KR3021</strain>
    </source>
</reference>
<proteinExistence type="predicted"/>
<dbReference type="WBParaSite" id="RSKR_0001021000.1">
    <property type="protein sequence ID" value="RSKR_0001021000.1"/>
    <property type="gene ID" value="RSKR_0001021000"/>
</dbReference>
<evidence type="ECO:0000313" key="2">
    <source>
        <dbReference type="WBParaSite" id="RSKR_0001021000.1"/>
    </source>
</evidence>
<organism evidence="1 2">
    <name type="scientific">Rhabditophanes sp. KR3021</name>
    <dbReference type="NCBI Taxonomy" id="114890"/>
    <lineage>
        <taxon>Eukaryota</taxon>
        <taxon>Metazoa</taxon>
        <taxon>Ecdysozoa</taxon>
        <taxon>Nematoda</taxon>
        <taxon>Chromadorea</taxon>
        <taxon>Rhabditida</taxon>
        <taxon>Tylenchina</taxon>
        <taxon>Panagrolaimomorpha</taxon>
        <taxon>Strongyloidoidea</taxon>
        <taxon>Alloionematidae</taxon>
        <taxon>Rhabditophanes</taxon>
    </lineage>
</organism>
<accession>A0AC35UCQ4</accession>
<sequence length="92" mass="10735">MLRADENGDLEDDEELIQQRHFIEAAPVPEEAIPARDAIVQVLQYKRPPQEQMDKIMEVVNEKNLTEPTKAAMFTVMTNTLKEKSNQQKRRR</sequence>